<protein>
    <submittedName>
        <fullName evidence="2">Uncharacterized protein</fullName>
    </submittedName>
</protein>
<feature type="region of interest" description="Disordered" evidence="1">
    <location>
        <begin position="30"/>
        <end position="53"/>
    </location>
</feature>
<dbReference type="PROSITE" id="PS51257">
    <property type="entry name" value="PROKAR_LIPOPROTEIN"/>
    <property type="match status" value="1"/>
</dbReference>
<dbReference type="KEGG" id="hhg:XM38_015800"/>
<sequence>MELPRWLSRWIPFILIAALLWGSGCSTSSQQPSPYDQIQQDTSQRQAPAAVADTAEPGGAFNRFFPSSEEGVEVVPTQEKRGFAEYKLKQDGKTLAMLSISDTISLPGAAEKYANSPDTIAGYPAVNQGTMATALLINGRYQVKVLSRDSRFSQEDRTAWLRKFDLEGLAQLGDLPQGLSQPLDEHLAGTL</sequence>
<dbReference type="OrthoDB" id="5517735at2"/>
<organism evidence="2 3">
    <name type="scientific">Halomicronema hongdechloris C2206</name>
    <dbReference type="NCBI Taxonomy" id="1641165"/>
    <lineage>
        <taxon>Bacteria</taxon>
        <taxon>Bacillati</taxon>
        <taxon>Cyanobacteriota</taxon>
        <taxon>Cyanophyceae</taxon>
        <taxon>Nodosilineales</taxon>
        <taxon>Nodosilineaceae</taxon>
        <taxon>Halomicronema</taxon>
    </lineage>
</organism>
<keyword evidence="3" id="KW-1185">Reference proteome</keyword>
<reference evidence="2 3" key="1">
    <citation type="journal article" date="2016" name="Biochim. Biophys. Acta">
        <title>Characterization of red-shifted phycobilisomes isolated from the chlorophyll f-containing cyanobacterium Halomicronema hongdechloris.</title>
        <authorList>
            <person name="Li Y."/>
            <person name="Lin Y."/>
            <person name="Garvey C.J."/>
            <person name="Birch D."/>
            <person name="Corkery R.W."/>
            <person name="Loughlin P.C."/>
            <person name="Scheer H."/>
            <person name="Willows R.D."/>
            <person name="Chen M."/>
        </authorList>
    </citation>
    <scope>NUCLEOTIDE SEQUENCE [LARGE SCALE GENOMIC DNA]</scope>
    <source>
        <strain evidence="2 3">C2206</strain>
    </source>
</reference>
<evidence type="ECO:0000313" key="2">
    <source>
        <dbReference type="EMBL" id="ASC70640.1"/>
    </source>
</evidence>
<feature type="compositionally biased region" description="Polar residues" evidence="1">
    <location>
        <begin position="30"/>
        <end position="46"/>
    </location>
</feature>
<proteinExistence type="predicted"/>
<dbReference type="RefSeq" id="WP_088429433.1">
    <property type="nucleotide sequence ID" value="NZ_CP021983.2"/>
</dbReference>
<dbReference type="Proteomes" id="UP000191901">
    <property type="component" value="Chromosome"/>
</dbReference>
<dbReference type="EMBL" id="CP021983">
    <property type="protein sequence ID" value="ASC70640.1"/>
    <property type="molecule type" value="Genomic_DNA"/>
</dbReference>
<dbReference type="AlphaFoldDB" id="A0A1Z3HK09"/>
<name>A0A1Z3HK09_9CYAN</name>
<dbReference type="STRING" id="1641165.XM38_09500"/>
<evidence type="ECO:0000256" key="1">
    <source>
        <dbReference type="SAM" id="MobiDB-lite"/>
    </source>
</evidence>
<accession>A0A1Z3HK09</accession>
<evidence type="ECO:0000313" key="3">
    <source>
        <dbReference type="Proteomes" id="UP000191901"/>
    </source>
</evidence>
<gene>
    <name evidence="2" type="ORF">XM38_015800</name>
</gene>